<name>A0A7M2WZK9_9BACT</name>
<dbReference type="Pfam" id="PF13646">
    <property type="entry name" value="HEAT_2"/>
    <property type="match status" value="1"/>
</dbReference>
<accession>A0A7M2WZK9</accession>
<keyword evidence="3" id="KW-1185">Reference proteome</keyword>
<dbReference type="Proteomes" id="UP000593765">
    <property type="component" value="Chromosome"/>
</dbReference>
<dbReference type="AlphaFoldDB" id="A0A7M2WZK9"/>
<organism evidence="2 3">
    <name type="scientific">Humisphaera borealis</name>
    <dbReference type="NCBI Taxonomy" id="2807512"/>
    <lineage>
        <taxon>Bacteria</taxon>
        <taxon>Pseudomonadati</taxon>
        <taxon>Planctomycetota</taxon>
        <taxon>Phycisphaerae</taxon>
        <taxon>Tepidisphaerales</taxon>
        <taxon>Tepidisphaeraceae</taxon>
        <taxon>Humisphaera</taxon>
    </lineage>
</organism>
<dbReference type="PANTHER" id="PTHR12697">
    <property type="entry name" value="PBS LYASE HEAT-LIKE PROTEIN"/>
    <property type="match status" value="1"/>
</dbReference>
<dbReference type="RefSeq" id="WP_206293370.1">
    <property type="nucleotide sequence ID" value="NZ_CP063458.1"/>
</dbReference>
<sequence>MIQDLLLLALIRSRNEAADDVLVECLRFGNEAEQLRALDAIIQKKSVRALVGVLALFDRLPETLQLVVLKQIKAFHIAIREGGRSDDAAIRVAAMKLIARGRQGRLAYVLSENLHEANETVSRAAAEAMVALARWVASEAKALQRGIIENPSDINHPAATQQQAYDLLMEQRPEIEAAIARALDVHRGRHSQDLLRGAILLCDSTASRAFQILATPKHGGQTPMVRRLQQAPTSEHVDAFLLGASHGHLRSHFGTAFAHISEAPVLDALLRRTYWLKDNSLQLCIQQVGRGVWWSESDLARDLARRRPEESAKIGEWVCLSGTHEALQDERLEKLRQHAAESATARLRLLRIAARRPRGTSVVLLKNFLTDADERLMRIAAREIIRRRPPDYENLLLQLMTSAPPSVRKVVGRAIGQSGFEHFWNKFDRLPKPIRRQAGSAMLKLLPDAIVRLQKRLSVGPADQRLKALQIVYELGMAESMRDAVVAMCHDADPRLRSKAVMVAGQIPSVTPEMLVDRLLNDTDARVRANTIEVLENKADARFVPVLTERARSATNRERANAIKALFKMRVSTVSNQLFTMLRDDRAEHRISAMWTLRQIGWWQLLGEVGRLAKDDSNIRVRRYALNVLKGVADLSAAASSEAAGRKATGIGVAETPGPAVRRSA</sequence>
<proteinExistence type="predicted"/>
<evidence type="ECO:0000256" key="1">
    <source>
        <dbReference type="SAM" id="MobiDB-lite"/>
    </source>
</evidence>
<dbReference type="GO" id="GO:0016491">
    <property type="term" value="F:oxidoreductase activity"/>
    <property type="evidence" value="ECO:0007669"/>
    <property type="project" value="TreeGrafter"/>
</dbReference>
<dbReference type="KEGG" id="hbs:IPV69_02655"/>
<dbReference type="PANTHER" id="PTHR12697:SF5">
    <property type="entry name" value="DEOXYHYPUSINE HYDROXYLASE"/>
    <property type="match status" value="1"/>
</dbReference>
<dbReference type="SUPFAM" id="SSF48371">
    <property type="entry name" value="ARM repeat"/>
    <property type="match status" value="1"/>
</dbReference>
<evidence type="ECO:0000313" key="2">
    <source>
        <dbReference type="EMBL" id="QOV90291.1"/>
    </source>
</evidence>
<dbReference type="EMBL" id="CP063458">
    <property type="protein sequence ID" value="QOV90291.1"/>
    <property type="molecule type" value="Genomic_DNA"/>
</dbReference>
<dbReference type="InterPro" id="IPR011989">
    <property type="entry name" value="ARM-like"/>
</dbReference>
<evidence type="ECO:0000313" key="3">
    <source>
        <dbReference type="Proteomes" id="UP000593765"/>
    </source>
</evidence>
<protein>
    <submittedName>
        <fullName evidence="2">HEAT repeat domain-containing protein</fullName>
    </submittedName>
</protein>
<feature type="region of interest" description="Disordered" evidence="1">
    <location>
        <begin position="645"/>
        <end position="665"/>
    </location>
</feature>
<dbReference type="Gene3D" id="1.25.10.10">
    <property type="entry name" value="Leucine-rich Repeat Variant"/>
    <property type="match status" value="2"/>
</dbReference>
<gene>
    <name evidence="2" type="ORF">IPV69_02655</name>
</gene>
<reference evidence="2 3" key="1">
    <citation type="submission" date="2020-10" db="EMBL/GenBank/DDBJ databases">
        <title>Wide distribution of Phycisphaera-like planctomycetes from WD2101 soil group in peatlands and genome analysis of the first cultivated representative.</title>
        <authorList>
            <person name="Dedysh S.N."/>
            <person name="Beletsky A.V."/>
            <person name="Ivanova A."/>
            <person name="Kulichevskaya I.S."/>
            <person name="Suzina N.E."/>
            <person name="Philippov D.A."/>
            <person name="Rakitin A.L."/>
            <person name="Mardanov A.V."/>
            <person name="Ravin N.V."/>
        </authorList>
    </citation>
    <scope>NUCLEOTIDE SEQUENCE [LARGE SCALE GENOMIC DNA]</scope>
    <source>
        <strain evidence="2 3">M1803</strain>
    </source>
</reference>
<dbReference type="InterPro" id="IPR016024">
    <property type="entry name" value="ARM-type_fold"/>
</dbReference>